<dbReference type="Proteomes" id="UP000321947">
    <property type="component" value="Unassembled WGS sequence"/>
</dbReference>
<evidence type="ECO:0000313" key="1">
    <source>
        <dbReference type="EMBL" id="KAA0047488.1"/>
    </source>
</evidence>
<proteinExistence type="predicted"/>
<sequence>MYALGAHLYYRQFYELVFAIQAQSSPSIYVVNDWLPLPLSGVCQLNHADHTSGAVEAIEKVPLNLLPTINKFKLQVGVPVEGVSFESLDDLFYQKFPSCTSTFTCFNEMSNMLFWVALFIKLLELGWLVSIRHFAIVDPLCIWLEIQKRKFEQVHDIEF</sequence>
<dbReference type="EMBL" id="SSTE01013200">
    <property type="protein sequence ID" value="KAA0047488.1"/>
    <property type="molecule type" value="Genomic_DNA"/>
</dbReference>
<evidence type="ECO:0000313" key="3">
    <source>
        <dbReference type="Proteomes" id="UP000321393"/>
    </source>
</evidence>
<evidence type="ECO:0000313" key="2">
    <source>
        <dbReference type="EMBL" id="TYK26454.1"/>
    </source>
</evidence>
<gene>
    <name evidence="2" type="ORF">E5676_scaffold313G00110</name>
    <name evidence="1" type="ORF">E6C27_scaffold498G001070</name>
</gene>
<organism evidence="1 3">
    <name type="scientific">Cucumis melo var. makuwa</name>
    <name type="common">Oriental melon</name>
    <dbReference type="NCBI Taxonomy" id="1194695"/>
    <lineage>
        <taxon>Eukaryota</taxon>
        <taxon>Viridiplantae</taxon>
        <taxon>Streptophyta</taxon>
        <taxon>Embryophyta</taxon>
        <taxon>Tracheophyta</taxon>
        <taxon>Spermatophyta</taxon>
        <taxon>Magnoliopsida</taxon>
        <taxon>eudicotyledons</taxon>
        <taxon>Gunneridae</taxon>
        <taxon>Pentapetalae</taxon>
        <taxon>rosids</taxon>
        <taxon>fabids</taxon>
        <taxon>Cucurbitales</taxon>
        <taxon>Cucurbitaceae</taxon>
        <taxon>Benincaseae</taxon>
        <taxon>Cucumis</taxon>
    </lineage>
</organism>
<dbReference type="Proteomes" id="UP000321393">
    <property type="component" value="Unassembled WGS sequence"/>
</dbReference>
<comment type="caution">
    <text evidence="1">The sequence shown here is derived from an EMBL/GenBank/DDBJ whole genome shotgun (WGS) entry which is preliminary data.</text>
</comment>
<accession>A0A5A7TX51</accession>
<reference evidence="3 4" key="1">
    <citation type="submission" date="2019-08" db="EMBL/GenBank/DDBJ databases">
        <title>Draft genome sequences of two oriental melons (Cucumis melo L. var makuwa).</title>
        <authorList>
            <person name="Kwon S.-Y."/>
        </authorList>
    </citation>
    <scope>NUCLEOTIDE SEQUENCE [LARGE SCALE GENOMIC DNA]</scope>
    <source>
        <strain evidence="4">cv. Chang Bougi</strain>
        <strain evidence="3">cv. SW 3</strain>
        <tissue evidence="1">Leaf</tissue>
    </source>
</reference>
<dbReference type="AlphaFoldDB" id="A0A5A7TX51"/>
<name>A0A5A7TX51_CUCMM</name>
<protein>
    <submittedName>
        <fullName evidence="1">Uncharacterized protein</fullName>
    </submittedName>
</protein>
<dbReference type="EMBL" id="SSTD01003373">
    <property type="protein sequence ID" value="TYK26454.1"/>
    <property type="molecule type" value="Genomic_DNA"/>
</dbReference>
<evidence type="ECO:0000313" key="4">
    <source>
        <dbReference type="Proteomes" id="UP000321947"/>
    </source>
</evidence>